<dbReference type="Gene3D" id="3.40.50.300">
    <property type="entry name" value="P-loop containing nucleotide triphosphate hydrolases"/>
    <property type="match status" value="1"/>
</dbReference>
<evidence type="ECO:0000256" key="5">
    <source>
        <dbReference type="ARBA" id="ARBA00022741"/>
    </source>
</evidence>
<dbReference type="Gene3D" id="1.20.272.10">
    <property type="match status" value="1"/>
</dbReference>
<gene>
    <name evidence="8" type="ORF">SAMN06296058_3587</name>
</gene>
<dbReference type="Pfam" id="PF16193">
    <property type="entry name" value="AAA_assoc_2"/>
    <property type="match status" value="1"/>
</dbReference>
<dbReference type="EMBL" id="FUZV01000002">
    <property type="protein sequence ID" value="SKC82017.1"/>
    <property type="molecule type" value="Genomic_DNA"/>
</dbReference>
<dbReference type="STRING" id="428993.SAMN06296058_3587"/>
<feature type="domain" description="AAA+ ATPase" evidence="7">
    <location>
        <begin position="62"/>
        <end position="179"/>
    </location>
</feature>
<dbReference type="GO" id="GO:0003677">
    <property type="term" value="F:DNA binding"/>
    <property type="evidence" value="ECO:0007669"/>
    <property type="project" value="InterPro"/>
</dbReference>
<evidence type="ECO:0000313" key="9">
    <source>
        <dbReference type="Proteomes" id="UP000190341"/>
    </source>
</evidence>
<dbReference type="CDD" id="cd00009">
    <property type="entry name" value="AAA"/>
    <property type="match status" value="1"/>
</dbReference>
<proteinExistence type="inferred from homology"/>
<dbReference type="InterPro" id="IPR051314">
    <property type="entry name" value="AAA_ATPase_RarA/MGS1/WRNIP1"/>
</dbReference>
<keyword evidence="4" id="KW-0235">DNA replication</keyword>
<evidence type="ECO:0000256" key="3">
    <source>
        <dbReference type="ARBA" id="ARBA00020776"/>
    </source>
</evidence>
<dbReference type="SUPFAM" id="SSF52540">
    <property type="entry name" value="P-loop containing nucleoside triphosphate hydrolases"/>
    <property type="match status" value="1"/>
</dbReference>
<dbReference type="InterPro" id="IPR003593">
    <property type="entry name" value="AAA+_ATPase"/>
</dbReference>
<dbReference type="InterPro" id="IPR008921">
    <property type="entry name" value="DNA_pol3_clamp-load_cplx_C"/>
</dbReference>
<dbReference type="AlphaFoldDB" id="A0A1T5M185"/>
<keyword evidence="5" id="KW-0547">Nucleotide-binding</keyword>
<dbReference type="InterPro" id="IPR027417">
    <property type="entry name" value="P-loop_NTPase"/>
</dbReference>
<comment type="function">
    <text evidence="1">DNA-dependent ATPase that plays important roles in cellular responses to stalled DNA replication processes.</text>
</comment>
<dbReference type="Pfam" id="PF00004">
    <property type="entry name" value="AAA"/>
    <property type="match status" value="1"/>
</dbReference>
<evidence type="ECO:0000256" key="4">
    <source>
        <dbReference type="ARBA" id="ARBA00022705"/>
    </source>
</evidence>
<dbReference type="PANTHER" id="PTHR13779">
    <property type="entry name" value="WERNER HELICASE-INTERACTING PROTEIN 1 FAMILY MEMBER"/>
    <property type="match status" value="1"/>
</dbReference>
<dbReference type="SUPFAM" id="SSF48019">
    <property type="entry name" value="post-AAA+ oligomerization domain-like"/>
    <property type="match status" value="1"/>
</dbReference>
<dbReference type="FunFam" id="3.40.50.300:FF:000137">
    <property type="entry name" value="Replication-associated recombination protein A"/>
    <property type="match status" value="1"/>
</dbReference>
<name>A0A1T5M185_9GAMM</name>
<keyword evidence="9" id="KW-1185">Reference proteome</keyword>
<organism evidence="8 9">
    <name type="scientific">Pseudoxanthomonas indica</name>
    <dbReference type="NCBI Taxonomy" id="428993"/>
    <lineage>
        <taxon>Bacteria</taxon>
        <taxon>Pseudomonadati</taxon>
        <taxon>Pseudomonadota</taxon>
        <taxon>Gammaproteobacteria</taxon>
        <taxon>Lysobacterales</taxon>
        <taxon>Lysobacteraceae</taxon>
        <taxon>Pseudoxanthomonas</taxon>
    </lineage>
</organism>
<dbReference type="GO" id="GO:0008047">
    <property type="term" value="F:enzyme activator activity"/>
    <property type="evidence" value="ECO:0007669"/>
    <property type="project" value="TreeGrafter"/>
</dbReference>
<evidence type="ECO:0000313" key="8">
    <source>
        <dbReference type="EMBL" id="SKC82017.1"/>
    </source>
</evidence>
<dbReference type="GO" id="GO:0000731">
    <property type="term" value="P:DNA synthesis involved in DNA repair"/>
    <property type="evidence" value="ECO:0007669"/>
    <property type="project" value="TreeGrafter"/>
</dbReference>
<dbReference type="SMART" id="SM00382">
    <property type="entry name" value="AAA"/>
    <property type="match status" value="1"/>
</dbReference>
<dbReference type="InterPro" id="IPR021886">
    <property type="entry name" value="MgsA_C"/>
</dbReference>
<dbReference type="GO" id="GO:0016887">
    <property type="term" value="F:ATP hydrolysis activity"/>
    <property type="evidence" value="ECO:0007669"/>
    <property type="project" value="InterPro"/>
</dbReference>
<dbReference type="GO" id="GO:0006261">
    <property type="term" value="P:DNA-templated DNA replication"/>
    <property type="evidence" value="ECO:0007669"/>
    <property type="project" value="TreeGrafter"/>
</dbReference>
<dbReference type="PANTHER" id="PTHR13779:SF7">
    <property type="entry name" value="ATPASE WRNIP1"/>
    <property type="match status" value="1"/>
</dbReference>
<dbReference type="InterPro" id="IPR003959">
    <property type="entry name" value="ATPase_AAA_core"/>
</dbReference>
<dbReference type="Gene3D" id="1.10.3710.10">
    <property type="entry name" value="DNA polymerase III clamp loader subunits, C-terminal domain"/>
    <property type="match status" value="1"/>
</dbReference>
<keyword evidence="6" id="KW-0067">ATP-binding</keyword>
<dbReference type="FunFam" id="1.10.8.60:FF:000029">
    <property type="entry name" value="Replication-associated recombination protein A"/>
    <property type="match status" value="1"/>
</dbReference>
<dbReference type="Pfam" id="PF12002">
    <property type="entry name" value="MgsA_C"/>
    <property type="match status" value="1"/>
</dbReference>
<evidence type="ECO:0000256" key="1">
    <source>
        <dbReference type="ARBA" id="ARBA00002393"/>
    </source>
</evidence>
<sequence>MPKATRKNRSPFQQHDDLLSVDRTAMRPLAERMRPHTLDEMVGQRRLLAEGSALRRAVESGRIHSMILWGPPGCGKTTLALLLAQYAEAEFVAISAVLSGLPEVRAVLAEAAQRFAEGRRTVLFVDEVHRFNKTQQDAFLPHIERGTIVFVGATTENPSFELNSALLSRCRVHVMEAVSTDDIVQALQRALDDEERGLGGQGIVASAESLREIAGAADGDVRRALTLLEIAAELAADEGNSITPHTLAQVLADRTRRFDKGGEQFYDQISALHKSVRSSNPDGAVYWLARMLDGGCDPVYLARRLTRMAVEDIGLADPRALQMAVDAWDTYERLGSPEGDLALAQVAIYLASTAKSNAAYMAFNQARSDVREYGTQDVPLHLRNAPTKLMKQLGYGSGYQYDHDAAGGIALDQTAFPDAMGERVYYEPVERGLEIKLKEKLDRLRTQRRQARGED</sequence>
<evidence type="ECO:0000256" key="2">
    <source>
        <dbReference type="ARBA" id="ARBA00008959"/>
    </source>
</evidence>
<accession>A0A1T5M185</accession>
<dbReference type="InterPro" id="IPR032423">
    <property type="entry name" value="AAA_assoc_2"/>
</dbReference>
<evidence type="ECO:0000259" key="7">
    <source>
        <dbReference type="SMART" id="SM00382"/>
    </source>
</evidence>
<dbReference type="Gene3D" id="1.10.8.60">
    <property type="match status" value="1"/>
</dbReference>
<dbReference type="Proteomes" id="UP000190341">
    <property type="component" value="Unassembled WGS sequence"/>
</dbReference>
<evidence type="ECO:0000256" key="6">
    <source>
        <dbReference type="ARBA" id="ARBA00022840"/>
    </source>
</evidence>
<reference evidence="8 9" key="1">
    <citation type="submission" date="2017-02" db="EMBL/GenBank/DDBJ databases">
        <authorList>
            <person name="Peterson S.W."/>
        </authorList>
    </citation>
    <scope>NUCLEOTIDE SEQUENCE [LARGE SCALE GENOMIC DNA]</scope>
    <source>
        <strain evidence="8 9">P15</strain>
    </source>
</reference>
<dbReference type="FunFam" id="1.20.272.10:FF:000001">
    <property type="entry name" value="Putative AAA family ATPase"/>
    <property type="match status" value="1"/>
</dbReference>
<dbReference type="GO" id="GO:0005524">
    <property type="term" value="F:ATP binding"/>
    <property type="evidence" value="ECO:0007669"/>
    <property type="project" value="UniProtKB-KW"/>
</dbReference>
<comment type="similarity">
    <text evidence="2">Belongs to the AAA ATPase family. RarA/MGS1/WRNIP1 subfamily.</text>
</comment>
<protein>
    <recommendedName>
        <fullName evidence="3">Replication-associated recombination protein A</fullName>
    </recommendedName>
</protein>
<dbReference type="GO" id="GO:0017116">
    <property type="term" value="F:single-stranded DNA helicase activity"/>
    <property type="evidence" value="ECO:0007669"/>
    <property type="project" value="TreeGrafter"/>
</dbReference>
<dbReference type="CDD" id="cd18139">
    <property type="entry name" value="HLD_clamp_RarA"/>
    <property type="match status" value="1"/>
</dbReference>